<gene>
    <name evidence="2" type="ORF">H7849_22945</name>
</gene>
<keyword evidence="1" id="KW-0472">Membrane</keyword>
<feature type="transmembrane region" description="Helical" evidence="1">
    <location>
        <begin position="56"/>
        <end position="73"/>
    </location>
</feature>
<proteinExistence type="predicted"/>
<feature type="transmembrane region" description="Helical" evidence="1">
    <location>
        <begin position="354"/>
        <end position="376"/>
    </location>
</feature>
<feature type="transmembrane region" description="Helical" evidence="1">
    <location>
        <begin position="18"/>
        <end position="36"/>
    </location>
</feature>
<dbReference type="Proteomes" id="UP000515312">
    <property type="component" value="Chromosome"/>
</dbReference>
<keyword evidence="1" id="KW-1133">Transmembrane helix</keyword>
<keyword evidence="1" id="KW-0812">Transmembrane</keyword>
<reference evidence="2 3" key="1">
    <citation type="submission" date="2020-08" db="EMBL/GenBank/DDBJ databases">
        <title>Edaphobacter telluris sp. nov. and Acidobacterium dinghuensis sp. nov., two acidobacteria isolated from forest soil.</title>
        <authorList>
            <person name="Fu J."/>
            <person name="Qiu L."/>
        </authorList>
    </citation>
    <scope>NUCLEOTIDE SEQUENCE [LARGE SCALE GENOMIC DNA]</scope>
    <source>
        <strain evidence="2">4Y35</strain>
    </source>
</reference>
<dbReference type="KEGG" id="adin:H7849_22945"/>
<dbReference type="RefSeq" id="WP_186742814.1">
    <property type="nucleotide sequence ID" value="NZ_CP060394.1"/>
</dbReference>
<evidence type="ECO:0000313" key="2">
    <source>
        <dbReference type="EMBL" id="QNI31856.1"/>
    </source>
</evidence>
<keyword evidence="3" id="KW-1185">Reference proteome</keyword>
<feature type="transmembrane region" description="Helical" evidence="1">
    <location>
        <begin position="93"/>
        <end position="115"/>
    </location>
</feature>
<feature type="transmembrane region" description="Helical" evidence="1">
    <location>
        <begin position="223"/>
        <end position="246"/>
    </location>
</feature>
<evidence type="ECO:0000256" key="1">
    <source>
        <dbReference type="SAM" id="Phobius"/>
    </source>
</evidence>
<dbReference type="EMBL" id="CP060394">
    <property type="protein sequence ID" value="QNI31856.1"/>
    <property type="molecule type" value="Genomic_DNA"/>
</dbReference>
<feature type="transmembrane region" description="Helical" evidence="1">
    <location>
        <begin position="199"/>
        <end position="216"/>
    </location>
</feature>
<organism evidence="2 3">
    <name type="scientific">Alloacidobacterium dinghuense</name>
    <dbReference type="NCBI Taxonomy" id="2763107"/>
    <lineage>
        <taxon>Bacteria</taxon>
        <taxon>Pseudomonadati</taxon>
        <taxon>Acidobacteriota</taxon>
        <taxon>Terriglobia</taxon>
        <taxon>Terriglobales</taxon>
        <taxon>Acidobacteriaceae</taxon>
        <taxon>Alloacidobacterium</taxon>
    </lineage>
</organism>
<sequence>MATANPAVYQAEKSNIPWYLWCAAMAVTSVTIGAHWDVSWHRSIGRDTFWTPAHLAIYACGVLAGIACGYLILNTTFRRVPELLASSVSVFGFRAPLGAFLAAWGGIAMLASAPFDNWWHNAYGLDVKIVSPPHTLLMLGIFAIDFGTYFLITAAMNRADGTLFKKLQWLLLYLGGLMMVLTMFFRMEYTWDIKLHTTGAYISVAIGVPTYFAMLWECSRHRWAATVSTAFYSLFLIGLILILPLFPAEPKLGPVYQPVHQFIPPLFPMLLIVPAFFMDMLLDKTREWKSWLIALVAGPIFVLTLVAAEWPFASFLMTKAADNRFFGAAYLDYGTPSWSYAARRVFLNPEHGLVLWKGLAFAILYASISTWLGLALGKWMRKVQR</sequence>
<dbReference type="InterPro" id="IPR023349">
    <property type="entry name" value="NH3_CH4_mOase_C_sf"/>
</dbReference>
<dbReference type="Gene3D" id="1.20.1050.50">
    <property type="entry name" value="Particulate methane monooxygenase subunit c2. Chain: C"/>
    <property type="match status" value="1"/>
</dbReference>
<name>A0A7G8BH36_9BACT</name>
<feature type="transmembrane region" description="Helical" evidence="1">
    <location>
        <begin position="167"/>
        <end position="187"/>
    </location>
</feature>
<accession>A0A7G8BH36</accession>
<dbReference type="AlphaFoldDB" id="A0A7G8BH36"/>
<feature type="transmembrane region" description="Helical" evidence="1">
    <location>
        <begin position="291"/>
        <end position="313"/>
    </location>
</feature>
<feature type="transmembrane region" description="Helical" evidence="1">
    <location>
        <begin position="266"/>
        <end position="282"/>
    </location>
</feature>
<protein>
    <submittedName>
        <fullName evidence="2">Uncharacterized protein</fullName>
    </submittedName>
</protein>
<feature type="transmembrane region" description="Helical" evidence="1">
    <location>
        <begin position="135"/>
        <end position="155"/>
    </location>
</feature>
<evidence type="ECO:0000313" key="3">
    <source>
        <dbReference type="Proteomes" id="UP000515312"/>
    </source>
</evidence>